<evidence type="ECO:0000313" key="1">
    <source>
        <dbReference type="EMBL" id="GES36975.1"/>
    </source>
</evidence>
<organism evidence="1 2">
    <name type="scientific">Rhodococcus aetherivorans</name>
    <dbReference type="NCBI Taxonomy" id="191292"/>
    <lineage>
        <taxon>Bacteria</taxon>
        <taxon>Bacillati</taxon>
        <taxon>Actinomycetota</taxon>
        <taxon>Actinomycetes</taxon>
        <taxon>Mycobacteriales</taxon>
        <taxon>Nocardiaceae</taxon>
        <taxon>Rhodococcus</taxon>
    </lineage>
</organism>
<dbReference type="Gene3D" id="3.20.20.30">
    <property type="entry name" value="Luciferase-like domain"/>
    <property type="match status" value="1"/>
</dbReference>
<reference evidence="1 2" key="1">
    <citation type="journal article" date="2018" name="Biodegradation">
        <title>1,4-Dioxane degradation characteristics of Rhodococcus aetherivorans JCM 14343.</title>
        <authorList>
            <person name="Inoue D."/>
            <person name="Tsunoda T."/>
            <person name="Yamamoto N."/>
            <person name="Ike M."/>
            <person name="Sei K."/>
        </authorList>
    </citation>
    <scope>NUCLEOTIDE SEQUENCE [LARGE SCALE GENOMIC DNA]</scope>
    <source>
        <strain evidence="1 2">JCM 14343</strain>
    </source>
</reference>
<evidence type="ECO:0000313" key="2">
    <source>
        <dbReference type="Proteomes" id="UP000325466"/>
    </source>
</evidence>
<dbReference type="EMBL" id="BLAH01000076">
    <property type="protein sequence ID" value="GES36975.1"/>
    <property type="molecule type" value="Genomic_DNA"/>
</dbReference>
<dbReference type="SUPFAM" id="SSF51679">
    <property type="entry name" value="Bacterial luciferase-like"/>
    <property type="match status" value="1"/>
</dbReference>
<protein>
    <submittedName>
        <fullName evidence="1">Uncharacterized protein</fullName>
    </submittedName>
</protein>
<proteinExistence type="predicted"/>
<comment type="caution">
    <text evidence="1">The sequence shown here is derived from an EMBL/GenBank/DDBJ whole genome shotgun (WGS) entry which is preliminary data.</text>
</comment>
<dbReference type="Proteomes" id="UP000325466">
    <property type="component" value="Unassembled WGS sequence"/>
</dbReference>
<name>A0ABQ0YKD6_9NOCA</name>
<accession>A0ABQ0YKD6</accession>
<gene>
    <name evidence="1" type="ORF">RAJCM14343_2229</name>
</gene>
<dbReference type="InterPro" id="IPR036661">
    <property type="entry name" value="Luciferase-like_sf"/>
</dbReference>
<keyword evidence="2" id="KW-1185">Reference proteome</keyword>
<sequence length="45" mass="5226">MCPAYPDSLDDFVDLVVPELQRRALFRTTYPGTTWRDSLGMWSFA</sequence>